<evidence type="ECO:0000313" key="6">
    <source>
        <dbReference type="Proteomes" id="UP000254343"/>
    </source>
</evidence>
<proteinExistence type="predicted"/>
<feature type="domain" description="OmpR/PhoB-type" evidence="4">
    <location>
        <begin position="2"/>
        <end position="102"/>
    </location>
</feature>
<sequence>MDDDIRFGDLVFDKSFLFARRDSGEELKFTRAERAMLQLLTANPRKIVTRNRLLDAIAGAGSDSADRNVDFVINRLRAKLGDSARNPSFIATQYGEGYVWIAEPSKGAAFAEALLLIGPVFGLEQAASTERALAFLSRLRDAIDAQTADDQIVALEQSGQAVSTKALFSLEVSFYDDGKCLHCATVLRKVTTGQILQTLRLTFGQVGRPDGEPDIETVVSTLKSAMWRQATTGQGILAGPTDQPLELQMHDAARLFDRSDESWAMMSEQLSEARRNQPGDPQTELMWAMHLYARILQNPADLDLRAAHEEDIERCVFDHLAAFQGNPIFLLGAAKLLLFTGRGHLALAEQLAEQAFLSSTAFASAFSSLGQIRMCRGDIRSAIELYDRGIELSGLDSEFRVYLMVLKCAALMADGDRSRLDQAAAALYALKPVTRLQIGLFVAPPGPLAPDLTLVLGQFDAARARHAILHLHYVFARLFVREEHRENIMRGVTGHLTERFGADVVPDEVRRSVPRLV</sequence>
<dbReference type="EMBL" id="UIGB01000001">
    <property type="protein sequence ID" value="SUU84591.1"/>
    <property type="molecule type" value="Genomic_DNA"/>
</dbReference>
<evidence type="ECO:0000256" key="1">
    <source>
        <dbReference type="ARBA" id="ARBA00023125"/>
    </source>
</evidence>
<dbReference type="SMART" id="SM00862">
    <property type="entry name" value="Trans_reg_C"/>
    <property type="match status" value="1"/>
</dbReference>
<dbReference type="GO" id="GO:0003677">
    <property type="term" value="F:DNA binding"/>
    <property type="evidence" value="ECO:0007669"/>
    <property type="project" value="UniProtKB-UniRule"/>
</dbReference>
<dbReference type="Proteomes" id="UP000254343">
    <property type="component" value="Unassembled WGS sequence"/>
</dbReference>
<dbReference type="InterPro" id="IPR011990">
    <property type="entry name" value="TPR-like_helical_dom_sf"/>
</dbReference>
<protein>
    <submittedName>
        <fullName evidence="5">TorCAD operon transcriptional regulatory protein torR</fullName>
    </submittedName>
</protein>
<dbReference type="Pfam" id="PF00486">
    <property type="entry name" value="Trans_reg_C"/>
    <property type="match status" value="1"/>
</dbReference>
<dbReference type="InterPro" id="IPR019734">
    <property type="entry name" value="TPR_rpt"/>
</dbReference>
<dbReference type="InterPro" id="IPR016032">
    <property type="entry name" value="Sig_transdc_resp-reg_C-effctor"/>
</dbReference>
<evidence type="ECO:0000259" key="4">
    <source>
        <dbReference type="PROSITE" id="PS51755"/>
    </source>
</evidence>
<feature type="repeat" description="TPR" evidence="2">
    <location>
        <begin position="363"/>
        <end position="396"/>
    </location>
</feature>
<feature type="DNA-binding region" description="OmpR/PhoB-type" evidence="3">
    <location>
        <begin position="2"/>
        <end position="102"/>
    </location>
</feature>
<accession>A0A380W6L5</accession>
<name>A0A380W6L5_AFIFE</name>
<dbReference type="Gene3D" id="1.25.40.10">
    <property type="entry name" value="Tetratricopeptide repeat domain"/>
    <property type="match status" value="1"/>
</dbReference>
<dbReference type="InterPro" id="IPR036388">
    <property type="entry name" value="WH-like_DNA-bd_sf"/>
</dbReference>
<reference evidence="5 6" key="1">
    <citation type="submission" date="2018-06" db="EMBL/GenBank/DDBJ databases">
        <authorList>
            <consortium name="Pathogen Informatics"/>
            <person name="Doyle S."/>
        </authorList>
    </citation>
    <scope>NUCLEOTIDE SEQUENCE [LARGE SCALE GENOMIC DNA]</scope>
    <source>
        <strain evidence="5 6">NCTC12722</strain>
    </source>
</reference>
<dbReference type="Gene3D" id="1.10.10.10">
    <property type="entry name" value="Winged helix-like DNA-binding domain superfamily/Winged helix DNA-binding domain"/>
    <property type="match status" value="1"/>
</dbReference>
<dbReference type="InterPro" id="IPR001867">
    <property type="entry name" value="OmpR/PhoB-type_DNA-bd"/>
</dbReference>
<dbReference type="GO" id="GO:0000160">
    <property type="term" value="P:phosphorelay signal transduction system"/>
    <property type="evidence" value="ECO:0007669"/>
    <property type="project" value="InterPro"/>
</dbReference>
<dbReference type="PROSITE" id="PS50005">
    <property type="entry name" value="TPR"/>
    <property type="match status" value="1"/>
</dbReference>
<dbReference type="PROSITE" id="PS51755">
    <property type="entry name" value="OMPR_PHOB"/>
    <property type="match status" value="1"/>
</dbReference>
<evidence type="ECO:0000313" key="5">
    <source>
        <dbReference type="EMBL" id="SUU84591.1"/>
    </source>
</evidence>
<dbReference type="AlphaFoldDB" id="A0A380W6L5"/>
<dbReference type="OrthoDB" id="7794946at2"/>
<dbReference type="CDD" id="cd00383">
    <property type="entry name" value="trans_reg_C"/>
    <property type="match status" value="1"/>
</dbReference>
<gene>
    <name evidence="5" type="primary">torR</name>
    <name evidence="5" type="ORF">NCTC12722_01788</name>
</gene>
<organism evidence="5 6">
    <name type="scientific">Afipia felis</name>
    <name type="common">Cat scratch disease bacillus</name>
    <dbReference type="NCBI Taxonomy" id="1035"/>
    <lineage>
        <taxon>Bacteria</taxon>
        <taxon>Pseudomonadati</taxon>
        <taxon>Pseudomonadota</taxon>
        <taxon>Alphaproteobacteria</taxon>
        <taxon>Hyphomicrobiales</taxon>
        <taxon>Nitrobacteraceae</taxon>
        <taxon>Afipia</taxon>
    </lineage>
</organism>
<keyword evidence="1 3" id="KW-0238">DNA-binding</keyword>
<dbReference type="GO" id="GO:0006355">
    <property type="term" value="P:regulation of DNA-templated transcription"/>
    <property type="evidence" value="ECO:0007669"/>
    <property type="project" value="InterPro"/>
</dbReference>
<dbReference type="SUPFAM" id="SSF46894">
    <property type="entry name" value="C-terminal effector domain of the bipartite response regulators"/>
    <property type="match status" value="1"/>
</dbReference>
<dbReference type="RefSeq" id="WP_002715417.1">
    <property type="nucleotide sequence ID" value="NZ_UFSI01000001.1"/>
</dbReference>
<evidence type="ECO:0000256" key="2">
    <source>
        <dbReference type="PROSITE-ProRule" id="PRU00339"/>
    </source>
</evidence>
<keyword evidence="2" id="KW-0802">TPR repeat</keyword>
<evidence type="ECO:0000256" key="3">
    <source>
        <dbReference type="PROSITE-ProRule" id="PRU01091"/>
    </source>
</evidence>